<dbReference type="OrthoDB" id="10249045at2759"/>
<dbReference type="Proteomes" id="UP001165082">
    <property type="component" value="Unassembled WGS sequence"/>
</dbReference>
<keyword evidence="2" id="KW-0472">Membrane</keyword>
<evidence type="ECO:0000256" key="2">
    <source>
        <dbReference type="SAM" id="Phobius"/>
    </source>
</evidence>
<dbReference type="AlphaFoldDB" id="A0A9W7AGZ7"/>
<proteinExistence type="predicted"/>
<sequence>MVVPRSVNDGLTCGKKFWTTTPTGGEDDSEVAFKSKDGTRSVIATVTETQKGEGRWARGSDADFGGTKFEANLDLSGLEGKSFAIIVRAKVDSSWGTEKSDTGAVFDGSDVPESHLVNARTNLEWRKENAGKVVEGRTEWFSGIINVQWGDEEGKGVRDAGVVGTRVQFEEGILEGGGEGEGKEDKDGGGGGKSYDDASVITDVGASSFDIVLMAFGVMALVGVIYLIKKNRGYKGRRGGSEVEIEGFEMNQRHADTV</sequence>
<name>A0A9W7AGZ7_9STRA</name>
<keyword evidence="2" id="KW-1133">Transmembrane helix</keyword>
<reference evidence="3" key="1">
    <citation type="submission" date="2022-07" db="EMBL/GenBank/DDBJ databases">
        <title>Genome analysis of Parmales, a sister group of diatoms, reveals the evolutionary specialization of diatoms from phago-mixotrophs to photoautotrophs.</title>
        <authorList>
            <person name="Ban H."/>
            <person name="Sato S."/>
            <person name="Yoshikawa S."/>
            <person name="Kazumasa Y."/>
            <person name="Nakamura Y."/>
            <person name="Ichinomiya M."/>
            <person name="Saitoh K."/>
            <person name="Sato N."/>
            <person name="Blanc-Mathieu R."/>
            <person name="Endo H."/>
            <person name="Kuwata A."/>
            <person name="Ogata H."/>
        </authorList>
    </citation>
    <scope>NUCLEOTIDE SEQUENCE</scope>
</reference>
<keyword evidence="4" id="KW-1185">Reference proteome</keyword>
<feature type="region of interest" description="Disordered" evidence="1">
    <location>
        <begin position="173"/>
        <end position="194"/>
    </location>
</feature>
<evidence type="ECO:0000313" key="4">
    <source>
        <dbReference type="Proteomes" id="UP001165082"/>
    </source>
</evidence>
<gene>
    <name evidence="3" type="ORF">TrRE_jg506</name>
</gene>
<feature type="transmembrane region" description="Helical" evidence="2">
    <location>
        <begin position="211"/>
        <end position="228"/>
    </location>
</feature>
<evidence type="ECO:0000256" key="1">
    <source>
        <dbReference type="SAM" id="MobiDB-lite"/>
    </source>
</evidence>
<protein>
    <submittedName>
        <fullName evidence="3">Uncharacterized protein</fullName>
    </submittedName>
</protein>
<keyword evidence="2" id="KW-0812">Transmembrane</keyword>
<organism evidence="3 4">
    <name type="scientific">Triparma retinervis</name>
    <dbReference type="NCBI Taxonomy" id="2557542"/>
    <lineage>
        <taxon>Eukaryota</taxon>
        <taxon>Sar</taxon>
        <taxon>Stramenopiles</taxon>
        <taxon>Ochrophyta</taxon>
        <taxon>Bolidophyceae</taxon>
        <taxon>Parmales</taxon>
        <taxon>Triparmaceae</taxon>
        <taxon>Triparma</taxon>
    </lineage>
</organism>
<dbReference type="EMBL" id="BRXZ01001380">
    <property type="protein sequence ID" value="GMH69765.1"/>
    <property type="molecule type" value="Genomic_DNA"/>
</dbReference>
<comment type="caution">
    <text evidence="3">The sequence shown here is derived from an EMBL/GenBank/DDBJ whole genome shotgun (WGS) entry which is preliminary data.</text>
</comment>
<evidence type="ECO:0000313" key="3">
    <source>
        <dbReference type="EMBL" id="GMH69765.1"/>
    </source>
</evidence>
<accession>A0A9W7AGZ7</accession>